<dbReference type="RefSeq" id="WP_126398223.1">
    <property type="nucleotide sequence ID" value="NZ_AP018907.1"/>
</dbReference>
<proteinExistence type="predicted"/>
<dbReference type="EMBL" id="AP018907">
    <property type="protein sequence ID" value="BBF92355.1"/>
    <property type="molecule type" value="Genomic_DNA"/>
</dbReference>
<keyword evidence="2" id="KW-1185">Reference proteome</keyword>
<sequence length="402" mass="44241">MAAIPYASHLLPPTAGEPLRAGATVMERISAIPTPIRAVKRPFETPAAFLPFLAWELSVDVWFRAWPEATKRAITARSIELHRRKGTAYCLREYVRYAGGEVIDITAPPQRVFSGPSASRADREAWLAALPQVRTWRVQETAAFGPAKAFLGGPLHAMFVTRSFAVPSTAVGRLRRRARWVVQGVETTIRVEDFGTAFQLHLLGSEGRRVFAGRPIGRRHFVPSEAWRRLVTIAPQPRMPWRSPIGPTLQAIAAEPERVVVAGTRGRSVYSMMPIGRTYFVPSTAPLRIYERFPVVDGTAPRRGPAVQIMGTGHYGWPRSTAVVRTSVPGKRHKRAAGAGIAALRRYWMPHDGTRLQDVCRAASAAKRLSDRVLLDIGPKPRFVAGGRPLIAGVDALVVGRP</sequence>
<organism evidence="1 2">
    <name type="scientific">Blastochloris tepida</name>
    <dbReference type="NCBI Taxonomy" id="2233851"/>
    <lineage>
        <taxon>Bacteria</taxon>
        <taxon>Pseudomonadati</taxon>
        <taxon>Pseudomonadota</taxon>
        <taxon>Alphaproteobacteria</taxon>
        <taxon>Hyphomicrobiales</taxon>
        <taxon>Blastochloridaceae</taxon>
        <taxon>Blastochloris</taxon>
    </lineage>
</organism>
<name>A0A348FYH2_9HYPH</name>
<reference evidence="1 2" key="1">
    <citation type="submission" date="2018-08" db="EMBL/GenBank/DDBJ databases">
        <title>Complete genome sequencing of Blastochloris tepida GI.</title>
        <authorList>
            <person name="Tsukatani Y."/>
            <person name="Mori H."/>
        </authorList>
    </citation>
    <scope>NUCLEOTIDE SEQUENCE [LARGE SCALE GENOMIC DNA]</scope>
    <source>
        <strain evidence="1 2">GI</strain>
    </source>
</reference>
<evidence type="ECO:0000313" key="2">
    <source>
        <dbReference type="Proteomes" id="UP000266934"/>
    </source>
</evidence>
<dbReference type="InterPro" id="IPR006521">
    <property type="entry name" value="Tail_protein_I"/>
</dbReference>
<dbReference type="AlphaFoldDB" id="A0A348FYH2"/>
<dbReference type="KEGG" id="blag:BLTE_10400"/>
<protein>
    <recommendedName>
        <fullName evidence="3">Phage tail protein I</fullName>
    </recommendedName>
</protein>
<evidence type="ECO:0000313" key="1">
    <source>
        <dbReference type="EMBL" id="BBF92355.1"/>
    </source>
</evidence>
<dbReference type="OrthoDB" id="90759at2"/>
<dbReference type="Proteomes" id="UP000266934">
    <property type="component" value="Chromosome"/>
</dbReference>
<gene>
    <name evidence="1" type="ORF">BLTE_10400</name>
</gene>
<dbReference type="NCBIfam" id="TIGR01634">
    <property type="entry name" value="tail_P2_I"/>
    <property type="match status" value="1"/>
</dbReference>
<evidence type="ECO:0008006" key="3">
    <source>
        <dbReference type="Google" id="ProtNLM"/>
    </source>
</evidence>
<accession>A0A348FYH2</accession>
<dbReference type="Pfam" id="PF09684">
    <property type="entry name" value="Tail_P2_I"/>
    <property type="match status" value="1"/>
</dbReference>